<keyword evidence="3" id="KW-1185">Reference proteome</keyword>
<reference evidence="2 3" key="1">
    <citation type="submission" date="2014-02" db="EMBL/GenBank/DDBJ databases">
        <title>Single nucleus genome sequencing reveals high similarity among nuclei of an endomycorrhizal fungus.</title>
        <authorList>
            <person name="Lin K."/>
            <person name="Geurts R."/>
            <person name="Zhang Z."/>
            <person name="Limpens E."/>
            <person name="Saunders D.G."/>
            <person name="Mu D."/>
            <person name="Pang E."/>
            <person name="Cao H."/>
            <person name="Cha H."/>
            <person name="Lin T."/>
            <person name="Zhou Q."/>
            <person name="Shang Y."/>
            <person name="Li Y."/>
            <person name="Ivanov S."/>
            <person name="Sharma T."/>
            <person name="Velzen R.V."/>
            <person name="Ruijter N.D."/>
            <person name="Aanen D.K."/>
            <person name="Win J."/>
            <person name="Kamoun S."/>
            <person name="Bisseling T."/>
            <person name="Huang S."/>
        </authorList>
    </citation>
    <scope>NUCLEOTIDE SEQUENCE [LARGE SCALE GENOMIC DNA]</scope>
    <source>
        <strain evidence="3">DAOM197198w</strain>
    </source>
</reference>
<dbReference type="InterPro" id="IPR041698">
    <property type="entry name" value="Methyltransf_25"/>
</dbReference>
<protein>
    <recommendedName>
        <fullName evidence="1">Methyltransferase domain-containing protein</fullName>
    </recommendedName>
</protein>
<organism evidence="2 3">
    <name type="scientific">Rhizophagus irregularis (strain DAOM 197198w)</name>
    <name type="common">Glomus intraradices</name>
    <dbReference type="NCBI Taxonomy" id="1432141"/>
    <lineage>
        <taxon>Eukaryota</taxon>
        <taxon>Fungi</taxon>
        <taxon>Fungi incertae sedis</taxon>
        <taxon>Mucoromycota</taxon>
        <taxon>Glomeromycotina</taxon>
        <taxon>Glomeromycetes</taxon>
        <taxon>Glomerales</taxon>
        <taxon>Glomeraceae</taxon>
        <taxon>Rhizophagus</taxon>
    </lineage>
</organism>
<dbReference type="SUPFAM" id="SSF53335">
    <property type="entry name" value="S-adenosyl-L-methionine-dependent methyltransferases"/>
    <property type="match status" value="1"/>
</dbReference>
<dbReference type="PANTHER" id="PTHR43591:SF24">
    <property type="entry name" value="2-METHOXY-6-POLYPRENYL-1,4-BENZOQUINOL METHYLASE, MITOCHONDRIAL"/>
    <property type="match status" value="1"/>
</dbReference>
<gene>
    <name evidence="2" type="ORF">RirG_068120</name>
</gene>
<dbReference type="Gene3D" id="3.40.50.150">
    <property type="entry name" value="Vaccinia Virus protein VP39"/>
    <property type="match status" value="1"/>
</dbReference>
<evidence type="ECO:0000259" key="1">
    <source>
        <dbReference type="Pfam" id="PF13649"/>
    </source>
</evidence>
<dbReference type="EMBL" id="JEMT01015238">
    <property type="protein sequence ID" value="EXX72565.1"/>
    <property type="molecule type" value="Genomic_DNA"/>
</dbReference>
<dbReference type="InterPro" id="IPR029063">
    <property type="entry name" value="SAM-dependent_MTases_sf"/>
</dbReference>
<dbReference type="GO" id="GO:0008168">
    <property type="term" value="F:methyltransferase activity"/>
    <property type="evidence" value="ECO:0007669"/>
    <property type="project" value="TreeGrafter"/>
</dbReference>
<dbReference type="Proteomes" id="UP000022910">
    <property type="component" value="Unassembled WGS sequence"/>
</dbReference>
<evidence type="ECO:0000313" key="3">
    <source>
        <dbReference type="Proteomes" id="UP000022910"/>
    </source>
</evidence>
<dbReference type="HOGENOM" id="CLU_010595_9_0_1"/>
<sequence length="319" mass="36668">MGNTKSSLKSKVLSCFYKKRTPKPNESQQPEILEQYELLNLEGNLRNPKTTYHLSNHCYDDIDRQYFNHFFRRHMFQSSFSAPIEKKLIEGGCKVLDVGCGPGAWLIDLANKYEDSNFFGIDIKSVYPSEAIPENLEFVEADIFNGLPFPDDEFDFVHQEVMGLIIKAIQWDFVISELVRGTKPGSFIELVEYISPEKNGPVMSELYRTHAKICLERGVDTSLTSNLDELMSSQRNISQVNKDKRTFIIGPNGGKIGSTILDILTTFITSDIAIEEITEYQGVTKEEYMKKFTKLKKELRNTRPMLTICRFWARKDLNI</sequence>
<evidence type="ECO:0000313" key="2">
    <source>
        <dbReference type="EMBL" id="EXX72565.1"/>
    </source>
</evidence>
<name>A0A015JYX8_RHIIW</name>
<dbReference type="Pfam" id="PF13649">
    <property type="entry name" value="Methyltransf_25"/>
    <property type="match status" value="1"/>
</dbReference>
<feature type="domain" description="Methyltransferase" evidence="1">
    <location>
        <begin position="95"/>
        <end position="185"/>
    </location>
</feature>
<dbReference type="CDD" id="cd02440">
    <property type="entry name" value="AdoMet_MTases"/>
    <property type="match status" value="1"/>
</dbReference>
<dbReference type="OrthoDB" id="184880at2759"/>
<proteinExistence type="predicted"/>
<dbReference type="STRING" id="1432141.A0A015JYX8"/>
<dbReference type="PANTHER" id="PTHR43591">
    <property type="entry name" value="METHYLTRANSFERASE"/>
    <property type="match status" value="1"/>
</dbReference>
<comment type="caution">
    <text evidence="2">The sequence shown here is derived from an EMBL/GenBank/DDBJ whole genome shotgun (WGS) entry which is preliminary data.</text>
</comment>
<dbReference type="AlphaFoldDB" id="A0A015JYX8"/>
<accession>A0A015JYX8</accession>